<organism evidence="3 4">
    <name type="scientific">Tritrichomonas foetus</name>
    <dbReference type="NCBI Taxonomy" id="1144522"/>
    <lineage>
        <taxon>Eukaryota</taxon>
        <taxon>Metamonada</taxon>
        <taxon>Parabasalia</taxon>
        <taxon>Tritrichomonadida</taxon>
        <taxon>Tritrichomonadidae</taxon>
        <taxon>Tritrichomonas</taxon>
    </lineage>
</organism>
<dbReference type="Proteomes" id="UP000179807">
    <property type="component" value="Unassembled WGS sequence"/>
</dbReference>
<proteinExistence type="predicted"/>
<reference evidence="3" key="1">
    <citation type="submission" date="2016-10" db="EMBL/GenBank/DDBJ databases">
        <authorList>
            <person name="Benchimol M."/>
            <person name="Almeida L.G."/>
            <person name="Vasconcelos A.T."/>
            <person name="Perreira-Neves A."/>
            <person name="Rosa I.A."/>
            <person name="Tasca T."/>
            <person name="Bogo M.R."/>
            <person name="de Souza W."/>
        </authorList>
    </citation>
    <scope>NUCLEOTIDE SEQUENCE [LARGE SCALE GENOMIC DNA]</scope>
    <source>
        <strain evidence="3">K</strain>
    </source>
</reference>
<dbReference type="PANTHER" id="PTHR45660">
    <property type="entry name" value="HISTONE-LYSINE N-METHYLTRANSFERASE SETMAR"/>
    <property type="match status" value="1"/>
</dbReference>
<name>A0A1J4KSW2_9EUKA</name>
<dbReference type="PANTHER" id="PTHR45660:SF13">
    <property type="entry name" value="HISTONE-LYSINE N-METHYLTRANSFERASE SETMAR"/>
    <property type="match status" value="1"/>
</dbReference>
<dbReference type="RefSeq" id="XP_068367519.1">
    <property type="nucleotide sequence ID" value="XM_068498317.1"/>
</dbReference>
<keyword evidence="4" id="KW-1185">Reference proteome</keyword>
<accession>A0A1J4KSW2</accession>
<gene>
    <name evidence="3" type="ORF">TRFO_15318</name>
</gene>
<dbReference type="PROSITE" id="PS50280">
    <property type="entry name" value="SET"/>
    <property type="match status" value="1"/>
</dbReference>
<dbReference type="GO" id="GO:0003690">
    <property type="term" value="F:double-stranded DNA binding"/>
    <property type="evidence" value="ECO:0007669"/>
    <property type="project" value="TreeGrafter"/>
</dbReference>
<dbReference type="VEuPathDB" id="TrichDB:TRFO_15318"/>
<comment type="caution">
    <text evidence="3">The sequence shown here is derived from an EMBL/GenBank/DDBJ whole genome shotgun (WGS) entry which is preliminary data.</text>
</comment>
<dbReference type="SMART" id="SM00317">
    <property type="entry name" value="SET"/>
    <property type="match status" value="1"/>
</dbReference>
<dbReference type="InterPro" id="IPR046341">
    <property type="entry name" value="SET_dom_sf"/>
</dbReference>
<dbReference type="GeneID" id="94833021"/>
<dbReference type="SUPFAM" id="SSF82199">
    <property type="entry name" value="SET domain"/>
    <property type="match status" value="1"/>
</dbReference>
<feature type="compositionally biased region" description="Low complexity" evidence="1">
    <location>
        <begin position="605"/>
        <end position="617"/>
    </location>
</feature>
<protein>
    <recommendedName>
        <fullName evidence="2">SET domain-containing protein</fullName>
    </recommendedName>
</protein>
<dbReference type="AlphaFoldDB" id="A0A1J4KSW2"/>
<feature type="domain" description="SET" evidence="2">
    <location>
        <begin position="416"/>
        <end position="554"/>
    </location>
</feature>
<sequence length="626" mass="71878">MTIKYSMKWHCVNTNFFFCYLVYTFKKKELTRLISLSSMMHHFIEIDDEYQSSVSESIDDEDEADIFNNPFLDIEPYLLEDPTINQNPGLNELIFFFKSSWLDPYFYRNRVWCCLIPDDFLPEEKGLLILIYDLLGIPDHVPLNHHLLTVFCLVTGRCPELLTFDKHTFENAYTVNFRAPLYLDTLPGEGPCCVVPYLILIAIHNTVPFPSVKVKLKTRKDKKKAEKVTNLEKIFSFANRPIPAQFPLSFDVAFSLSGNVTYFPMPDGNFWIRVQCGSFSISYGDDVSNGKGTIKYPWENRFNGNPPPTLSEDGINTEAEWMNMEPIEGLDINSFAECCQISNPDHYQEVFFNVIVSLYPEAKDAKILSANPKNGRLHESDLHNLTSSDKAIIMECNIKCPCQRNCPCCFTNRPCQDLMMFYSPDKNWGVVATKDIEPGVFITAYAGEIKPDDNNSKGEKDDNRDNLFRYSIQYCDWSPDVEIHAQKKCNIGRFINQSHSKPIVHGFLHSDNLLFSQPDSSAIPVVSNNLEVPIVGIFSNRKIYRGEEITLDYGNFYHMEKYCACNSCLRKNNQLRHILEDIKNSHLPNASNPNNTKQKNKNPKESNNNNGNKNTRNGNRKKTDTK</sequence>
<dbReference type="OrthoDB" id="308383at2759"/>
<evidence type="ECO:0000313" key="4">
    <source>
        <dbReference type="Proteomes" id="UP000179807"/>
    </source>
</evidence>
<dbReference type="EMBL" id="MLAK01000384">
    <property type="protein sequence ID" value="OHT14383.1"/>
    <property type="molecule type" value="Genomic_DNA"/>
</dbReference>
<evidence type="ECO:0000313" key="3">
    <source>
        <dbReference type="EMBL" id="OHT14383.1"/>
    </source>
</evidence>
<feature type="region of interest" description="Disordered" evidence="1">
    <location>
        <begin position="584"/>
        <end position="626"/>
    </location>
</feature>
<dbReference type="GO" id="GO:0042054">
    <property type="term" value="F:histone methyltransferase activity"/>
    <property type="evidence" value="ECO:0007669"/>
    <property type="project" value="TreeGrafter"/>
</dbReference>
<dbReference type="Gene3D" id="2.170.270.10">
    <property type="entry name" value="SET domain"/>
    <property type="match status" value="1"/>
</dbReference>
<dbReference type="InterPro" id="IPR051357">
    <property type="entry name" value="H3K9_HMTase_SUVAR3-9"/>
</dbReference>
<evidence type="ECO:0000256" key="1">
    <source>
        <dbReference type="SAM" id="MobiDB-lite"/>
    </source>
</evidence>
<dbReference type="Pfam" id="PF00856">
    <property type="entry name" value="SET"/>
    <property type="match status" value="1"/>
</dbReference>
<dbReference type="InterPro" id="IPR001214">
    <property type="entry name" value="SET_dom"/>
</dbReference>
<evidence type="ECO:0000259" key="2">
    <source>
        <dbReference type="PROSITE" id="PS50280"/>
    </source>
</evidence>